<name>A0ABQ4XYQ1_9ASTR</name>
<keyword evidence="2" id="KW-0548">Nucleotidyltransferase</keyword>
<feature type="compositionally biased region" description="Basic and acidic residues" evidence="1">
    <location>
        <begin position="36"/>
        <end position="55"/>
    </location>
</feature>
<dbReference type="PANTHER" id="PTHR33710">
    <property type="entry name" value="BNAC02G09200D PROTEIN"/>
    <property type="match status" value="1"/>
</dbReference>
<dbReference type="InterPro" id="IPR036691">
    <property type="entry name" value="Endo/exonu/phosph_ase_sf"/>
</dbReference>
<sequence>MNMTGRGKVLWVRAKEVSGWILDFVKDDEEESDSDNEIRDEGLHDESVDKHKYETVEGESDVEEVSGTIFENEQSQAHKKKDLNIGQNDIRSEDPFNIYDLLNKKQDNIIGCSSSNDSLKYPLGFTPTVATEVQSNACNEAEMEDDECLQNIHDEKFVYAPQELTEKKMLWDYLTIVIDNWNGEVVIMGDFNEVCKQTERYGSIFNVQGVDAFNSFISAPGLEEVPLGGCSFTWCHKSATKISKLDRFLISEGLMGSCPNISAITLDCYLSDHWPILMRESHFDYGLIPFDFFNIGLKWRILINLWKEPEMKHMDCKMVVKEIISRLLEEEEFEQDIDKEEERFEGDEDSGEV</sequence>
<reference evidence="2" key="2">
    <citation type="submission" date="2022-01" db="EMBL/GenBank/DDBJ databases">
        <authorList>
            <person name="Yamashiro T."/>
            <person name="Shiraishi A."/>
            <person name="Satake H."/>
            <person name="Nakayama K."/>
        </authorList>
    </citation>
    <scope>NUCLEOTIDE SEQUENCE</scope>
</reference>
<reference evidence="2" key="1">
    <citation type="journal article" date="2022" name="Int. J. Mol. Sci.">
        <title>Draft Genome of Tanacetum Coccineum: Genomic Comparison of Closely Related Tanacetum-Family Plants.</title>
        <authorList>
            <person name="Yamashiro T."/>
            <person name="Shiraishi A."/>
            <person name="Nakayama K."/>
            <person name="Satake H."/>
        </authorList>
    </citation>
    <scope>NUCLEOTIDE SEQUENCE</scope>
</reference>
<evidence type="ECO:0000256" key="1">
    <source>
        <dbReference type="SAM" id="MobiDB-lite"/>
    </source>
</evidence>
<protein>
    <submittedName>
        <fullName evidence="2">RNA-directed DNA polymerase, eukaryota, reverse transcriptase zinc-binding domain protein</fullName>
    </submittedName>
</protein>
<dbReference type="PANTHER" id="PTHR33710:SF64">
    <property type="entry name" value="ENDONUCLEASE_EXONUCLEASE_PHOSPHATASE DOMAIN-CONTAINING PROTEIN"/>
    <property type="match status" value="1"/>
</dbReference>
<dbReference type="Gene3D" id="3.60.10.10">
    <property type="entry name" value="Endonuclease/exonuclease/phosphatase"/>
    <property type="match status" value="1"/>
</dbReference>
<evidence type="ECO:0000313" key="3">
    <source>
        <dbReference type="Proteomes" id="UP001151760"/>
    </source>
</evidence>
<dbReference type="EMBL" id="BQNB010009942">
    <property type="protein sequence ID" value="GJS70558.1"/>
    <property type="molecule type" value="Genomic_DNA"/>
</dbReference>
<dbReference type="GO" id="GO:0003964">
    <property type="term" value="F:RNA-directed DNA polymerase activity"/>
    <property type="evidence" value="ECO:0007669"/>
    <property type="project" value="UniProtKB-KW"/>
</dbReference>
<organism evidence="2 3">
    <name type="scientific">Tanacetum coccineum</name>
    <dbReference type="NCBI Taxonomy" id="301880"/>
    <lineage>
        <taxon>Eukaryota</taxon>
        <taxon>Viridiplantae</taxon>
        <taxon>Streptophyta</taxon>
        <taxon>Embryophyta</taxon>
        <taxon>Tracheophyta</taxon>
        <taxon>Spermatophyta</taxon>
        <taxon>Magnoliopsida</taxon>
        <taxon>eudicotyledons</taxon>
        <taxon>Gunneridae</taxon>
        <taxon>Pentapetalae</taxon>
        <taxon>asterids</taxon>
        <taxon>campanulids</taxon>
        <taxon>Asterales</taxon>
        <taxon>Asteraceae</taxon>
        <taxon>Asteroideae</taxon>
        <taxon>Anthemideae</taxon>
        <taxon>Anthemidinae</taxon>
        <taxon>Tanacetum</taxon>
    </lineage>
</organism>
<gene>
    <name evidence="2" type="ORF">Tco_0703399</name>
</gene>
<feature type="region of interest" description="Disordered" evidence="1">
    <location>
        <begin position="28"/>
        <end position="64"/>
    </location>
</feature>
<keyword evidence="3" id="KW-1185">Reference proteome</keyword>
<accession>A0ABQ4XYQ1</accession>
<dbReference type="Proteomes" id="UP001151760">
    <property type="component" value="Unassembled WGS sequence"/>
</dbReference>
<keyword evidence="2" id="KW-0808">Transferase</keyword>
<evidence type="ECO:0000313" key="2">
    <source>
        <dbReference type="EMBL" id="GJS70558.1"/>
    </source>
</evidence>
<proteinExistence type="predicted"/>
<keyword evidence="2" id="KW-0695">RNA-directed DNA polymerase</keyword>
<comment type="caution">
    <text evidence="2">The sequence shown here is derived from an EMBL/GenBank/DDBJ whole genome shotgun (WGS) entry which is preliminary data.</text>
</comment>
<dbReference type="SUPFAM" id="SSF56219">
    <property type="entry name" value="DNase I-like"/>
    <property type="match status" value="1"/>
</dbReference>